<dbReference type="Proteomes" id="UP001226691">
    <property type="component" value="Unassembled WGS sequence"/>
</dbReference>
<evidence type="ECO:0000256" key="2">
    <source>
        <dbReference type="SAM" id="Phobius"/>
    </source>
</evidence>
<feature type="transmembrane region" description="Helical" evidence="2">
    <location>
        <begin position="199"/>
        <end position="221"/>
    </location>
</feature>
<dbReference type="PANTHER" id="PTHR36844">
    <property type="entry name" value="PROTEASE PRSW"/>
    <property type="match status" value="1"/>
</dbReference>
<dbReference type="EC" id="3.4.-.-" evidence="3"/>
<dbReference type="GO" id="GO:0016787">
    <property type="term" value="F:hydrolase activity"/>
    <property type="evidence" value="ECO:0007669"/>
    <property type="project" value="UniProtKB-KW"/>
</dbReference>
<keyword evidence="2" id="KW-0812">Transmembrane</keyword>
<dbReference type="EMBL" id="JAUTBF010000001">
    <property type="protein sequence ID" value="MDQ1124388.1"/>
    <property type="molecule type" value="Genomic_DNA"/>
</dbReference>
<name>A0ABU0TXL9_MICTR</name>
<dbReference type="PANTHER" id="PTHR36844:SF1">
    <property type="entry name" value="PROTEASE PRSW"/>
    <property type="match status" value="1"/>
</dbReference>
<organism evidence="3 4">
    <name type="scientific">Microbacterium trichothecenolyticum</name>
    <name type="common">Aureobacterium trichothecenolyticum</name>
    <dbReference type="NCBI Taxonomy" id="69370"/>
    <lineage>
        <taxon>Bacteria</taxon>
        <taxon>Bacillati</taxon>
        <taxon>Actinomycetota</taxon>
        <taxon>Actinomycetes</taxon>
        <taxon>Micrococcales</taxon>
        <taxon>Microbacteriaceae</taxon>
        <taxon>Microbacterium</taxon>
    </lineage>
</organism>
<feature type="transmembrane region" description="Helical" evidence="2">
    <location>
        <begin position="86"/>
        <end position="105"/>
    </location>
</feature>
<dbReference type="InterPro" id="IPR026898">
    <property type="entry name" value="PrsW"/>
</dbReference>
<feature type="compositionally biased region" description="Low complexity" evidence="1">
    <location>
        <begin position="292"/>
        <end position="307"/>
    </location>
</feature>
<evidence type="ECO:0000313" key="3">
    <source>
        <dbReference type="EMBL" id="MDQ1124388.1"/>
    </source>
</evidence>
<feature type="transmembrane region" description="Helical" evidence="2">
    <location>
        <begin position="27"/>
        <end position="49"/>
    </location>
</feature>
<proteinExistence type="predicted"/>
<feature type="transmembrane region" description="Helical" evidence="2">
    <location>
        <begin position="125"/>
        <end position="146"/>
    </location>
</feature>
<accession>A0ABU0TXL9</accession>
<feature type="transmembrane region" description="Helical" evidence="2">
    <location>
        <begin position="55"/>
        <end position="74"/>
    </location>
</feature>
<feature type="region of interest" description="Disordered" evidence="1">
    <location>
        <begin position="1"/>
        <end position="22"/>
    </location>
</feature>
<feature type="region of interest" description="Disordered" evidence="1">
    <location>
        <begin position="292"/>
        <end position="313"/>
    </location>
</feature>
<feature type="transmembrane region" description="Helical" evidence="2">
    <location>
        <begin position="158"/>
        <end position="179"/>
    </location>
</feature>
<reference evidence="3 4" key="1">
    <citation type="submission" date="2023-07" db="EMBL/GenBank/DDBJ databases">
        <title>Functional and genomic diversity of the sorghum phyllosphere microbiome.</title>
        <authorList>
            <person name="Shade A."/>
        </authorList>
    </citation>
    <scope>NUCLEOTIDE SEQUENCE [LARGE SCALE GENOMIC DNA]</scope>
    <source>
        <strain evidence="3 4">SORGH_AS_1207</strain>
    </source>
</reference>
<protein>
    <submittedName>
        <fullName evidence="3">RsiW-degrading membrane proteinase PrsW (M82 family)</fullName>
        <ecNumber evidence="3">3.4.-.-</ecNumber>
    </submittedName>
</protein>
<keyword evidence="2" id="KW-1133">Transmembrane helix</keyword>
<evidence type="ECO:0000313" key="4">
    <source>
        <dbReference type="Proteomes" id="UP001226691"/>
    </source>
</evidence>
<evidence type="ECO:0000256" key="1">
    <source>
        <dbReference type="SAM" id="MobiDB-lite"/>
    </source>
</evidence>
<sequence>MSTTGKNAAPSGRTHVRHRREHRRTHTAAFVLGATALWLYLGFVMLHLLHNNDVLPAWVFVGAAVVPVTLLWVMVHRLRVTDTLTWGRLAIAAGFGGLLALALGSTLDSLTGFIPQPHPGGDAGVVSLAAAGFVEEFAKGVLIVVVGWRVVKSTRNGLFVGGAVGIGFSVYETMGYILGHYGGDHPVFIGTAVAIERGILAPFGHVLWSSLLGAALFTAAAKTGRFRVTGLVLGAYVGVAVLHGLWDGASPLVTASTGSQVLAMVTEIGAGVVTILAGGLIWRHVARSAPAPADAPDDVAATTDAVSPAPPPA</sequence>
<dbReference type="Pfam" id="PF13367">
    <property type="entry name" value="PrsW-protease"/>
    <property type="match status" value="1"/>
</dbReference>
<gene>
    <name evidence="3" type="ORF">QE412_002961</name>
</gene>
<feature type="transmembrane region" description="Helical" evidence="2">
    <location>
        <begin position="228"/>
        <end position="246"/>
    </location>
</feature>
<dbReference type="RefSeq" id="WP_307485433.1">
    <property type="nucleotide sequence ID" value="NZ_JAUTBF010000001.1"/>
</dbReference>
<keyword evidence="2" id="KW-0472">Membrane</keyword>
<keyword evidence="4" id="KW-1185">Reference proteome</keyword>
<feature type="transmembrane region" description="Helical" evidence="2">
    <location>
        <begin position="261"/>
        <end position="282"/>
    </location>
</feature>
<comment type="caution">
    <text evidence="3">The sequence shown here is derived from an EMBL/GenBank/DDBJ whole genome shotgun (WGS) entry which is preliminary data.</text>
</comment>
<keyword evidence="3" id="KW-0378">Hydrolase</keyword>